<accession>A0A319D526</accession>
<dbReference type="AlphaFoldDB" id="A0A319D526"/>
<dbReference type="EMBL" id="KZ825922">
    <property type="protein sequence ID" value="PYH92241.1"/>
    <property type="molecule type" value="Genomic_DNA"/>
</dbReference>
<name>A0A319D526_9EURO</name>
<dbReference type="VEuPathDB" id="FungiDB:BO71DRAFT_29267"/>
<dbReference type="Proteomes" id="UP000247810">
    <property type="component" value="Unassembled WGS sequence"/>
</dbReference>
<evidence type="ECO:0000313" key="1">
    <source>
        <dbReference type="EMBL" id="PYH92241.1"/>
    </source>
</evidence>
<protein>
    <submittedName>
        <fullName evidence="1">Uncharacterized protein</fullName>
    </submittedName>
</protein>
<gene>
    <name evidence="1" type="ORF">BO71DRAFT_29267</name>
</gene>
<organism evidence="1 2">
    <name type="scientific">Aspergillus ellipticus CBS 707.79</name>
    <dbReference type="NCBI Taxonomy" id="1448320"/>
    <lineage>
        <taxon>Eukaryota</taxon>
        <taxon>Fungi</taxon>
        <taxon>Dikarya</taxon>
        <taxon>Ascomycota</taxon>
        <taxon>Pezizomycotina</taxon>
        <taxon>Eurotiomycetes</taxon>
        <taxon>Eurotiomycetidae</taxon>
        <taxon>Eurotiales</taxon>
        <taxon>Aspergillaceae</taxon>
        <taxon>Aspergillus</taxon>
        <taxon>Aspergillus subgen. Circumdati</taxon>
    </lineage>
</organism>
<proteinExistence type="predicted"/>
<reference evidence="1 2" key="1">
    <citation type="submission" date="2018-02" db="EMBL/GenBank/DDBJ databases">
        <title>The genomes of Aspergillus section Nigri reveals drivers in fungal speciation.</title>
        <authorList>
            <consortium name="DOE Joint Genome Institute"/>
            <person name="Vesth T.C."/>
            <person name="Nybo J."/>
            <person name="Theobald S."/>
            <person name="Brandl J."/>
            <person name="Frisvad J.C."/>
            <person name="Nielsen K.F."/>
            <person name="Lyhne E.K."/>
            <person name="Kogle M.E."/>
            <person name="Kuo A."/>
            <person name="Riley R."/>
            <person name="Clum A."/>
            <person name="Nolan M."/>
            <person name="Lipzen A."/>
            <person name="Salamov A."/>
            <person name="Henrissat B."/>
            <person name="Wiebenga A."/>
            <person name="De vries R.P."/>
            <person name="Grigoriev I.V."/>
            <person name="Mortensen U.H."/>
            <person name="Andersen M.R."/>
            <person name="Baker S.E."/>
        </authorList>
    </citation>
    <scope>NUCLEOTIDE SEQUENCE [LARGE SCALE GENOMIC DNA]</scope>
    <source>
        <strain evidence="1 2">CBS 707.79</strain>
    </source>
</reference>
<keyword evidence="2" id="KW-1185">Reference proteome</keyword>
<sequence length="127" mass="14430">MRFTLPFQVQLPDTSLCCFPPSTQCVFPPVLPPTFLYPNNPCALTPCQCKLPRHATAPGSRNKLPLYHVTARRSLNTHRSPCEPYRDAVYILLSPRSVLLRDSTIRPPASPFQLYRLFLTLHSFSFA</sequence>
<evidence type="ECO:0000313" key="2">
    <source>
        <dbReference type="Proteomes" id="UP000247810"/>
    </source>
</evidence>